<protein>
    <submittedName>
        <fullName evidence="2">Uncharacterized protein</fullName>
    </submittedName>
</protein>
<organism evidence="2 3">
    <name type="scientific">Liparis tanakae</name>
    <name type="common">Tanaka's snailfish</name>
    <dbReference type="NCBI Taxonomy" id="230148"/>
    <lineage>
        <taxon>Eukaryota</taxon>
        <taxon>Metazoa</taxon>
        <taxon>Chordata</taxon>
        <taxon>Craniata</taxon>
        <taxon>Vertebrata</taxon>
        <taxon>Euteleostomi</taxon>
        <taxon>Actinopterygii</taxon>
        <taxon>Neopterygii</taxon>
        <taxon>Teleostei</taxon>
        <taxon>Neoteleostei</taxon>
        <taxon>Acanthomorphata</taxon>
        <taxon>Eupercaria</taxon>
        <taxon>Perciformes</taxon>
        <taxon>Cottioidei</taxon>
        <taxon>Cottales</taxon>
        <taxon>Liparidae</taxon>
        <taxon>Liparis</taxon>
    </lineage>
</organism>
<keyword evidence="1" id="KW-1133">Transmembrane helix</keyword>
<keyword evidence="3" id="KW-1185">Reference proteome</keyword>
<sequence>MPLSDESEPVPEADSLALMSVYVCRRLRTHQRFMNGTFGSRANFSAVSGVIGFCLFLASFSTVEGSSRRSIWVPTNRNGVLGQCELREEKMTHYNMKHRYWRVITWDHLGPVPVSDLC</sequence>
<evidence type="ECO:0000313" key="2">
    <source>
        <dbReference type="EMBL" id="TNN57062.1"/>
    </source>
</evidence>
<gene>
    <name evidence="2" type="ORF">EYF80_032727</name>
</gene>
<evidence type="ECO:0000256" key="1">
    <source>
        <dbReference type="SAM" id="Phobius"/>
    </source>
</evidence>
<dbReference type="Proteomes" id="UP000314294">
    <property type="component" value="Unassembled WGS sequence"/>
</dbReference>
<evidence type="ECO:0000313" key="3">
    <source>
        <dbReference type="Proteomes" id="UP000314294"/>
    </source>
</evidence>
<name>A0A4Z2GWC6_9TELE</name>
<dbReference type="EMBL" id="SRLO01000414">
    <property type="protein sequence ID" value="TNN57062.1"/>
    <property type="molecule type" value="Genomic_DNA"/>
</dbReference>
<feature type="transmembrane region" description="Helical" evidence="1">
    <location>
        <begin position="42"/>
        <end position="60"/>
    </location>
</feature>
<dbReference type="AlphaFoldDB" id="A0A4Z2GWC6"/>
<proteinExistence type="predicted"/>
<reference evidence="2 3" key="1">
    <citation type="submission" date="2019-03" db="EMBL/GenBank/DDBJ databases">
        <title>First draft genome of Liparis tanakae, snailfish: a comprehensive survey of snailfish specific genes.</title>
        <authorList>
            <person name="Kim W."/>
            <person name="Song I."/>
            <person name="Jeong J.-H."/>
            <person name="Kim D."/>
            <person name="Kim S."/>
            <person name="Ryu S."/>
            <person name="Song J.Y."/>
            <person name="Lee S.K."/>
        </authorList>
    </citation>
    <scope>NUCLEOTIDE SEQUENCE [LARGE SCALE GENOMIC DNA]</scope>
    <source>
        <tissue evidence="2">Muscle</tissue>
    </source>
</reference>
<keyword evidence="1" id="KW-0812">Transmembrane</keyword>
<comment type="caution">
    <text evidence="2">The sequence shown here is derived from an EMBL/GenBank/DDBJ whole genome shotgun (WGS) entry which is preliminary data.</text>
</comment>
<keyword evidence="1" id="KW-0472">Membrane</keyword>
<accession>A0A4Z2GWC6</accession>